<accession>A0ACB7RHN7</accession>
<organism evidence="1 2">
    <name type="scientific">Hyalomma asiaticum</name>
    <name type="common">Tick</name>
    <dbReference type="NCBI Taxonomy" id="266040"/>
    <lineage>
        <taxon>Eukaryota</taxon>
        <taxon>Metazoa</taxon>
        <taxon>Ecdysozoa</taxon>
        <taxon>Arthropoda</taxon>
        <taxon>Chelicerata</taxon>
        <taxon>Arachnida</taxon>
        <taxon>Acari</taxon>
        <taxon>Parasitiformes</taxon>
        <taxon>Ixodida</taxon>
        <taxon>Ixodoidea</taxon>
        <taxon>Ixodidae</taxon>
        <taxon>Hyalomminae</taxon>
        <taxon>Hyalomma</taxon>
    </lineage>
</organism>
<dbReference type="Proteomes" id="UP000821845">
    <property type="component" value="Chromosome 9"/>
</dbReference>
<reference evidence="1" key="1">
    <citation type="submission" date="2020-05" db="EMBL/GenBank/DDBJ databases">
        <title>Large-scale comparative analyses of tick genomes elucidate their genetic diversity and vector capacities.</title>
        <authorList>
            <person name="Jia N."/>
            <person name="Wang J."/>
            <person name="Shi W."/>
            <person name="Du L."/>
            <person name="Sun Y."/>
            <person name="Zhan W."/>
            <person name="Jiang J."/>
            <person name="Wang Q."/>
            <person name="Zhang B."/>
            <person name="Ji P."/>
            <person name="Sakyi L.B."/>
            <person name="Cui X."/>
            <person name="Yuan T."/>
            <person name="Jiang B."/>
            <person name="Yang W."/>
            <person name="Lam T.T.-Y."/>
            <person name="Chang Q."/>
            <person name="Ding S."/>
            <person name="Wang X."/>
            <person name="Zhu J."/>
            <person name="Ruan X."/>
            <person name="Zhao L."/>
            <person name="Wei J."/>
            <person name="Que T."/>
            <person name="Du C."/>
            <person name="Cheng J."/>
            <person name="Dai P."/>
            <person name="Han X."/>
            <person name="Huang E."/>
            <person name="Gao Y."/>
            <person name="Liu J."/>
            <person name="Shao H."/>
            <person name="Ye R."/>
            <person name="Li L."/>
            <person name="Wei W."/>
            <person name="Wang X."/>
            <person name="Wang C."/>
            <person name="Yang T."/>
            <person name="Huo Q."/>
            <person name="Li W."/>
            <person name="Guo W."/>
            <person name="Chen H."/>
            <person name="Zhou L."/>
            <person name="Ni X."/>
            <person name="Tian J."/>
            <person name="Zhou Y."/>
            <person name="Sheng Y."/>
            <person name="Liu T."/>
            <person name="Pan Y."/>
            <person name="Xia L."/>
            <person name="Li J."/>
            <person name="Zhao F."/>
            <person name="Cao W."/>
        </authorList>
    </citation>
    <scope>NUCLEOTIDE SEQUENCE</scope>
    <source>
        <strain evidence="1">Hyas-2018</strain>
    </source>
</reference>
<gene>
    <name evidence="1" type="ORF">HPB50_006906</name>
</gene>
<protein>
    <submittedName>
        <fullName evidence="1">Uncharacterized protein</fullName>
    </submittedName>
</protein>
<proteinExistence type="predicted"/>
<sequence>MLVYTLNPHIADKLIGEFAVPSSVGPVPMFGYLRVDTQSSSYGVVTVPAPIMKPLFVRAFTGLKARSCTSADWAPLISEAQVRLLRCPADPGAALQENCTRLQSVRLCWASTRHLSRPQTTPLRICGNAVPVTDGCRAPHDCMPRCALCAAPHVTGDRHCKERYRVPPPKPPTPPPLAPGTQNGGQPSATNPIPPPHSGAWAIGSSLRSPTPDEPEVKRLAAGQAVPAPAKPNQPTSSWSNRVRKGPQVSGSDGATFASPPSMIPQPTPPAPSSITCEKIAFRQLQARVPEAVDSAPSQRRDTAVLLAPIEARLSSLEARMASIVTTIEDRLAAAHQTVFNRIPSIIASQSPEVALTTRRAKPKHISNSEEHRPLSEVTKVDEQSGNMKATSYLCTGSSSGVPTNSFAPLEAPQKFSSHDGGHQP</sequence>
<evidence type="ECO:0000313" key="1">
    <source>
        <dbReference type="EMBL" id="KAH6921958.1"/>
    </source>
</evidence>
<keyword evidence="2" id="KW-1185">Reference proteome</keyword>
<dbReference type="EMBL" id="CM023489">
    <property type="protein sequence ID" value="KAH6921958.1"/>
    <property type="molecule type" value="Genomic_DNA"/>
</dbReference>
<name>A0ACB7RHN7_HYAAI</name>
<evidence type="ECO:0000313" key="2">
    <source>
        <dbReference type="Proteomes" id="UP000821845"/>
    </source>
</evidence>
<comment type="caution">
    <text evidence="1">The sequence shown here is derived from an EMBL/GenBank/DDBJ whole genome shotgun (WGS) entry which is preliminary data.</text>
</comment>